<dbReference type="PANTHER" id="PTHR11552:SF147">
    <property type="entry name" value="CHOLINE DEHYDROGENASE, MITOCHONDRIAL"/>
    <property type="match status" value="1"/>
</dbReference>
<dbReference type="Gene3D" id="3.30.410.40">
    <property type="match status" value="1"/>
</dbReference>
<dbReference type="InterPro" id="IPR012132">
    <property type="entry name" value="GMC_OxRdtase"/>
</dbReference>
<evidence type="ECO:0000256" key="3">
    <source>
        <dbReference type="ARBA" id="ARBA00022630"/>
    </source>
</evidence>
<proteinExistence type="inferred from homology"/>
<keyword evidence="7" id="KW-0560">Oxidoreductase</keyword>
<keyword evidence="8" id="KW-1185">Reference proteome</keyword>
<sequence length="552" mass="59947">MNTAVRTTETLSQRRDVTRTYGNDEAYDVLVVGAGGAGAPLAARLSENPRCSVLLLEAGPVPTEATNFPSELLNAGTVEGAAPDHPNNWSFKSNLMAGRPYTLARGRILGGSTSISGTYFIRGRKQDFDGWSSRDSDEWAWDRVLPFYRKLENDLQFGDAEGHGRRGPMIISRPPQDHPANQAFAEAARELGFPLEPDKNGQHSPGYGPMPTTSPRGLRINTGSAYISRALVRPNLTVRGGSYVRKVLFDGKRATGVEVLREGRVEVIRAREIVLAAGAIKTAHILLVSGLGPEAELGALGIPVIRNLPGVGKNFSDHPNIAVTWSSKTPIVDYGTPQSMGGVLNFTASGSNVIGDLEIIPLLKPMSYMLHGADQDSQDLAFLVSLQAATSRGDITLESSDPDAQPRIEFNYLSTLSDIERMRQAVRVAVRLLKSTAFRPLFHRLPDLADETVADDDLLDMWIRNHLGTAFHTCGTAKFGTPDDPEAVVDQFGRVYGVEGLRLADTSILPWAPTRGPAATAIMIGERIAHFMLNPESTPRRRHSGGIRSIRD</sequence>
<dbReference type="PIRSF" id="PIRSF000137">
    <property type="entry name" value="Alcohol_oxidase"/>
    <property type="match status" value="1"/>
</dbReference>
<dbReference type="Gene3D" id="3.50.50.60">
    <property type="entry name" value="FAD/NAD(P)-binding domain"/>
    <property type="match status" value="1"/>
</dbReference>
<dbReference type="NCBIfam" id="TIGR03970">
    <property type="entry name" value="Rv0697"/>
    <property type="match status" value="1"/>
</dbReference>
<comment type="caution">
    <text evidence="7">The sequence shown here is derived from an EMBL/GenBank/DDBJ whole genome shotgun (WGS) entry which is preliminary data.</text>
</comment>
<evidence type="ECO:0000256" key="4">
    <source>
        <dbReference type="ARBA" id="ARBA00022827"/>
    </source>
</evidence>
<dbReference type="Pfam" id="PF05199">
    <property type="entry name" value="GMC_oxred_C"/>
    <property type="match status" value="1"/>
</dbReference>
<dbReference type="EMBL" id="JAHOPC010000015">
    <property type="protein sequence ID" value="MBU8868519.1"/>
    <property type="molecule type" value="Genomic_DNA"/>
</dbReference>
<comment type="similarity">
    <text evidence="2">Belongs to the GMC oxidoreductase family.</text>
</comment>
<dbReference type="GO" id="GO:0016491">
    <property type="term" value="F:oxidoreductase activity"/>
    <property type="evidence" value="ECO:0007669"/>
    <property type="project" value="UniProtKB-KW"/>
</dbReference>
<keyword evidence="3" id="KW-0285">Flavoprotein</keyword>
<dbReference type="SUPFAM" id="SSF51905">
    <property type="entry name" value="FAD/NAD(P)-binding domain"/>
    <property type="match status" value="1"/>
</dbReference>
<evidence type="ECO:0000259" key="5">
    <source>
        <dbReference type="Pfam" id="PF00732"/>
    </source>
</evidence>
<dbReference type="SUPFAM" id="SSF54373">
    <property type="entry name" value="FAD-linked reductases, C-terminal domain"/>
    <property type="match status" value="1"/>
</dbReference>
<dbReference type="InterPro" id="IPR036188">
    <property type="entry name" value="FAD/NAD-bd_sf"/>
</dbReference>
<dbReference type="EC" id="1.-.-.-" evidence="7"/>
<dbReference type="InterPro" id="IPR023978">
    <property type="entry name" value="GMC_oxidoreductase_bact"/>
</dbReference>
<evidence type="ECO:0000259" key="6">
    <source>
        <dbReference type="Pfam" id="PF05199"/>
    </source>
</evidence>
<dbReference type="InterPro" id="IPR000172">
    <property type="entry name" value="GMC_OxRdtase_N"/>
</dbReference>
<reference evidence="7 8" key="1">
    <citation type="submission" date="2021-06" db="EMBL/GenBank/DDBJ databases">
        <authorList>
            <person name="Jeong J.W."/>
        </authorList>
    </citation>
    <scope>NUCLEOTIDE SEQUENCE [LARGE SCALE GENOMIC DNA]</scope>
    <source>
        <strain evidence="7 8">MMS21-TAE1-1</strain>
    </source>
</reference>
<dbReference type="Pfam" id="PF00732">
    <property type="entry name" value="GMC_oxred_N"/>
    <property type="match status" value="1"/>
</dbReference>
<dbReference type="InterPro" id="IPR007867">
    <property type="entry name" value="GMC_OxRtase_C"/>
</dbReference>
<comment type="cofactor">
    <cofactor evidence="1">
        <name>FAD</name>
        <dbReference type="ChEBI" id="CHEBI:57692"/>
    </cofactor>
</comment>
<evidence type="ECO:0000313" key="8">
    <source>
        <dbReference type="Proteomes" id="UP000824166"/>
    </source>
</evidence>
<dbReference type="Proteomes" id="UP000824166">
    <property type="component" value="Unassembled WGS sequence"/>
</dbReference>
<evidence type="ECO:0000313" key="7">
    <source>
        <dbReference type="EMBL" id="MBU8868519.1"/>
    </source>
</evidence>
<feature type="domain" description="Glucose-methanol-choline oxidoreductase C-terminal" evidence="6">
    <location>
        <begin position="390"/>
        <end position="525"/>
    </location>
</feature>
<keyword evidence="4" id="KW-0274">FAD</keyword>
<feature type="domain" description="Glucose-methanol-choline oxidoreductase N-terminal" evidence="5">
    <location>
        <begin position="28"/>
        <end position="319"/>
    </location>
</feature>
<name>A0ABS6IDR6_9MICC</name>
<gene>
    <name evidence="7" type="primary">mftG</name>
    <name evidence="7" type="ORF">KSW38_19675</name>
</gene>
<evidence type="ECO:0000256" key="2">
    <source>
        <dbReference type="ARBA" id="ARBA00010790"/>
    </source>
</evidence>
<protein>
    <submittedName>
        <fullName evidence="7">Mycofactocin system GMC family oxidoreductase MftG</fullName>
        <ecNumber evidence="7">1.-.-.-</ecNumber>
    </submittedName>
</protein>
<organism evidence="7 8">
    <name type="scientific">Paenarthrobacter aromaticivorans</name>
    <dbReference type="NCBI Taxonomy" id="2849150"/>
    <lineage>
        <taxon>Bacteria</taxon>
        <taxon>Bacillati</taxon>
        <taxon>Actinomycetota</taxon>
        <taxon>Actinomycetes</taxon>
        <taxon>Micrococcales</taxon>
        <taxon>Micrococcaceae</taxon>
        <taxon>Paenarthrobacter</taxon>
    </lineage>
</organism>
<accession>A0ABS6IDR6</accession>
<evidence type="ECO:0000256" key="1">
    <source>
        <dbReference type="ARBA" id="ARBA00001974"/>
    </source>
</evidence>
<dbReference type="PANTHER" id="PTHR11552">
    <property type="entry name" value="GLUCOSE-METHANOL-CHOLINE GMC OXIDOREDUCTASE"/>
    <property type="match status" value="1"/>
</dbReference>